<protein>
    <submittedName>
        <fullName evidence="2">AAA family ATPase</fullName>
    </submittedName>
</protein>
<gene>
    <name evidence="1" type="ORF">I4I82_26525</name>
    <name evidence="2" type="ORF">I4I82_33785</name>
</gene>
<accession>A0ABS6UK24</accession>
<dbReference type="EMBL" id="JADQDF010000003">
    <property type="protein sequence ID" value="MBW0132622.1"/>
    <property type="molecule type" value="Genomic_DNA"/>
</dbReference>
<dbReference type="Proteomes" id="UP000694300">
    <property type="component" value="Unassembled WGS sequence"/>
</dbReference>
<evidence type="ECO:0000313" key="2">
    <source>
        <dbReference type="EMBL" id="MBW0132622.1"/>
    </source>
</evidence>
<organism evidence="2 3">
    <name type="scientific">Pseudonocardia oceani</name>
    <dbReference type="NCBI Taxonomy" id="2792013"/>
    <lineage>
        <taxon>Bacteria</taxon>
        <taxon>Bacillati</taxon>
        <taxon>Actinomycetota</taxon>
        <taxon>Actinomycetes</taxon>
        <taxon>Pseudonocardiales</taxon>
        <taxon>Pseudonocardiaceae</taxon>
        <taxon>Pseudonocardia</taxon>
    </lineage>
</organism>
<name>A0ABS6UK24_9PSEU</name>
<dbReference type="EMBL" id="JADQDF010000001">
    <property type="protein sequence ID" value="MBW0131211.1"/>
    <property type="molecule type" value="Genomic_DNA"/>
</dbReference>
<reference evidence="2 3" key="1">
    <citation type="submission" date="2020-11" db="EMBL/GenBank/DDBJ databases">
        <title>Pseudonocardia abyssalis sp. nov. and Pseudonocardia oceani sp. nov., description and phylogenomic analysis of two novel actinomycetes isolated from the deep Southern Ocean.</title>
        <authorList>
            <person name="Parra J."/>
        </authorList>
    </citation>
    <scope>NUCLEOTIDE SEQUENCE [LARGE SCALE GENOMIC DNA]</scope>
    <source>
        <strain evidence="2">KRD-185</strain>
        <strain evidence="3">KRD185</strain>
    </source>
</reference>
<evidence type="ECO:0000313" key="1">
    <source>
        <dbReference type="EMBL" id="MBW0131211.1"/>
    </source>
</evidence>
<proteinExistence type="predicted"/>
<comment type="caution">
    <text evidence="2">The sequence shown here is derived from an EMBL/GenBank/DDBJ whole genome shotgun (WGS) entry which is preliminary data.</text>
</comment>
<sequence length="431" mass="47630">MIENLRDHTAERQLLAIALHGRTDELLALAPGAFSHWQHAAIAMAITGLAQRGMPTDPPIVMREVVNAAGGDARAQTMGKLVADLATHLVPGESAGYYVERISALHTARELALAMERFQGKVAYAAENDDDEVLAGAANEAREAIGAAEVAFRPVAAEPPMSLGSLLDEEDDPYDWLVPGLLERTDRLILTGFEGTGKSFLLAQFALCVAAGLHPFTGDPLPEREYRTLVFDCENSKRQMKRRYRRIAAQVDALRRKHDMGPVDWHRAVRIVSRPEGVALTEPRELARIEQNVSLSAPDLVVAGPLYKMSKLDVKDEQAAKELTDTLDLLRVRHQFTLIAEAHAGHSNDGGGARRVRPIGSSLFLRWPEFGFGIAPHRDCATEEHPSMVEVKHWRGSRDERAWPQVLRHGAHLPWEPTGDYFQMLAERGVA</sequence>
<evidence type="ECO:0000313" key="3">
    <source>
        <dbReference type="Proteomes" id="UP000694300"/>
    </source>
</evidence>
<keyword evidence="3" id="KW-1185">Reference proteome</keyword>
<dbReference type="Pfam" id="PF13481">
    <property type="entry name" value="AAA_25"/>
    <property type="match status" value="1"/>
</dbReference>
<dbReference type="RefSeq" id="WP_218596171.1">
    <property type="nucleotide sequence ID" value="NZ_JADQDE010000005.1"/>
</dbReference>